<dbReference type="EMBL" id="OC931310">
    <property type="protein sequence ID" value="CAD7659086.1"/>
    <property type="molecule type" value="Genomic_DNA"/>
</dbReference>
<evidence type="ECO:0000313" key="2">
    <source>
        <dbReference type="EMBL" id="CAD7659086.1"/>
    </source>
</evidence>
<reference evidence="2" key="1">
    <citation type="submission" date="2020-11" db="EMBL/GenBank/DDBJ databases">
        <authorList>
            <person name="Tran Van P."/>
        </authorList>
    </citation>
    <scope>NUCLEOTIDE SEQUENCE</scope>
</reference>
<feature type="non-terminal residue" evidence="2">
    <location>
        <position position="1"/>
    </location>
</feature>
<organism evidence="2">
    <name type="scientific">Oppiella nova</name>
    <dbReference type="NCBI Taxonomy" id="334625"/>
    <lineage>
        <taxon>Eukaryota</taxon>
        <taxon>Metazoa</taxon>
        <taxon>Ecdysozoa</taxon>
        <taxon>Arthropoda</taxon>
        <taxon>Chelicerata</taxon>
        <taxon>Arachnida</taxon>
        <taxon>Acari</taxon>
        <taxon>Acariformes</taxon>
        <taxon>Sarcoptiformes</taxon>
        <taxon>Oribatida</taxon>
        <taxon>Brachypylina</taxon>
        <taxon>Oppioidea</taxon>
        <taxon>Oppiidae</taxon>
        <taxon>Oppiella</taxon>
    </lineage>
</organism>
<dbReference type="Gene3D" id="1.10.510.10">
    <property type="entry name" value="Transferase(Phosphotransferase) domain 1"/>
    <property type="match status" value="2"/>
</dbReference>
<dbReference type="InterPro" id="IPR011009">
    <property type="entry name" value="Kinase-like_dom_sf"/>
</dbReference>
<dbReference type="Proteomes" id="UP000728032">
    <property type="component" value="Unassembled WGS sequence"/>
</dbReference>
<dbReference type="EMBL" id="CAJPVJ010016485">
    <property type="protein sequence ID" value="CAG2176248.1"/>
    <property type="molecule type" value="Genomic_DNA"/>
</dbReference>
<accession>A0A7R9QUN6</accession>
<protein>
    <recommendedName>
        <fullName evidence="1">Tyrosine-protein kinase catalytic domain-containing protein</fullName>
    </recommendedName>
</protein>
<name>A0A7R9QUN6_9ACAR</name>
<evidence type="ECO:0000313" key="3">
    <source>
        <dbReference type="Proteomes" id="UP000728032"/>
    </source>
</evidence>
<dbReference type="InterPro" id="IPR050122">
    <property type="entry name" value="RTK"/>
</dbReference>
<dbReference type="SMART" id="SM00219">
    <property type="entry name" value="TyrKc"/>
    <property type="match status" value="1"/>
</dbReference>
<feature type="domain" description="Tyrosine-protein kinase catalytic" evidence="1">
    <location>
        <begin position="1"/>
        <end position="105"/>
    </location>
</feature>
<dbReference type="InterPro" id="IPR001245">
    <property type="entry name" value="Ser-Thr/Tyr_kinase_cat_dom"/>
</dbReference>
<dbReference type="OrthoDB" id="28230at2759"/>
<dbReference type="GO" id="GO:0004714">
    <property type="term" value="F:transmembrane receptor protein tyrosine kinase activity"/>
    <property type="evidence" value="ECO:0007669"/>
    <property type="project" value="TreeGrafter"/>
</dbReference>
<dbReference type="AlphaFoldDB" id="A0A7R9QUN6"/>
<dbReference type="GO" id="GO:0043235">
    <property type="term" value="C:receptor complex"/>
    <property type="evidence" value="ECO:0007669"/>
    <property type="project" value="TreeGrafter"/>
</dbReference>
<dbReference type="GO" id="GO:0007169">
    <property type="term" value="P:cell surface receptor protein tyrosine kinase signaling pathway"/>
    <property type="evidence" value="ECO:0007669"/>
    <property type="project" value="TreeGrafter"/>
</dbReference>
<dbReference type="InterPro" id="IPR020635">
    <property type="entry name" value="Tyr_kinase_cat_dom"/>
</dbReference>
<proteinExistence type="predicted"/>
<sequence>ALIDICAQVASGMGYLESINMVHRGLAARNVLMGDNNVVKVAVQNWTLCMTYRDIRDQVWTHKYRLSKPKLTLVECPDSYYNTMLKCWHEVPEDRPTFEYLCHYFEDYFVDTERQYLKAEDNE</sequence>
<gene>
    <name evidence="2" type="ORF">ONB1V03_LOCUS15682</name>
</gene>
<dbReference type="PANTHER" id="PTHR24416:SF611">
    <property type="entry name" value="TYROSINE-PROTEIN KINASE TRANSMEMBRANE RECEPTOR ROR"/>
    <property type="match status" value="1"/>
</dbReference>
<dbReference type="GO" id="GO:0005886">
    <property type="term" value="C:plasma membrane"/>
    <property type="evidence" value="ECO:0007669"/>
    <property type="project" value="TreeGrafter"/>
</dbReference>
<keyword evidence="3" id="KW-1185">Reference proteome</keyword>
<dbReference type="SUPFAM" id="SSF56112">
    <property type="entry name" value="Protein kinase-like (PK-like)"/>
    <property type="match status" value="1"/>
</dbReference>
<dbReference type="Pfam" id="PF07714">
    <property type="entry name" value="PK_Tyr_Ser-Thr"/>
    <property type="match status" value="2"/>
</dbReference>
<evidence type="ECO:0000259" key="1">
    <source>
        <dbReference type="SMART" id="SM00219"/>
    </source>
</evidence>
<dbReference type="PANTHER" id="PTHR24416">
    <property type="entry name" value="TYROSINE-PROTEIN KINASE RECEPTOR"/>
    <property type="match status" value="1"/>
</dbReference>